<dbReference type="PANTHER" id="PTHR34983">
    <property type="entry name" value="ARABINOGALACTAN ENDO-BETA-1,4-GALACTANASE A"/>
    <property type="match status" value="1"/>
</dbReference>
<evidence type="ECO:0000313" key="8">
    <source>
        <dbReference type="Proteomes" id="UP000239485"/>
    </source>
</evidence>
<feature type="chain" id="PRO_5017853618" description="Arabinogalactan endo-beta-1,4-galactanase" evidence="6">
    <location>
        <begin position="35"/>
        <end position="343"/>
    </location>
</feature>
<sequence>MTTDRNNAVPRRTLLTGALAGTGLAALGATGAEAATGFVKGADISWVPQMEANGYYWCDRNGNRADILAILKTYGITAVRLRAFVNPSSSPQDGHCSTEETARFARRCKDAGMQVMIDPHFGDTWNSVGVQNPPAAWADMTYSQMQQAMYDYVYHLMMVLKYHRVSPAWVQLGNETNPGICVPTGSVRYNPAQLAGLLNAAHDMVKEVFPAAQTIVHLAQPQHGDVITNWLDTYRNHGGRWDISGFSSYASGAATIDAIANNIEGFKNRYGKPVMQVEFGGRWDRAERTKADLSYFIQKMRSIGALGLFYWAPEGYSPFTDYQMCAWDPATRRPTVAMDGFLV</sequence>
<dbReference type="Pfam" id="PF07745">
    <property type="entry name" value="Glyco_hydro_53"/>
    <property type="match status" value="1"/>
</dbReference>
<feature type="signal peptide" evidence="6">
    <location>
        <begin position="1"/>
        <end position="34"/>
    </location>
</feature>
<evidence type="ECO:0000256" key="2">
    <source>
        <dbReference type="ARBA" id="ARBA00010687"/>
    </source>
</evidence>
<reference evidence="7 8" key="1">
    <citation type="submission" date="2018-02" db="EMBL/GenBank/DDBJ databases">
        <title>Genomic Encyclopedia of Archaeal and Bacterial Type Strains, Phase II (KMG-II): from individual species to whole genera.</title>
        <authorList>
            <person name="Goeker M."/>
        </authorList>
    </citation>
    <scope>NUCLEOTIDE SEQUENCE [LARGE SCALE GENOMIC DNA]</scope>
    <source>
        <strain evidence="7 8">DSM 22857</strain>
    </source>
</reference>
<dbReference type="EMBL" id="PTJD01000009">
    <property type="protein sequence ID" value="PPK93750.1"/>
    <property type="molecule type" value="Genomic_DNA"/>
</dbReference>
<comment type="caution">
    <text evidence="7">The sequence shown here is derived from an EMBL/GenBank/DDBJ whole genome shotgun (WGS) entry which is preliminary data.</text>
</comment>
<dbReference type="GO" id="GO:0045490">
    <property type="term" value="P:pectin catabolic process"/>
    <property type="evidence" value="ECO:0007669"/>
    <property type="project" value="TreeGrafter"/>
</dbReference>
<keyword evidence="6" id="KW-0732">Signal</keyword>
<dbReference type="GO" id="GO:0015926">
    <property type="term" value="F:glucosidase activity"/>
    <property type="evidence" value="ECO:0007669"/>
    <property type="project" value="InterPro"/>
</dbReference>
<evidence type="ECO:0000256" key="3">
    <source>
        <dbReference type="ARBA" id="ARBA00012556"/>
    </source>
</evidence>
<dbReference type="Proteomes" id="UP000239485">
    <property type="component" value="Unassembled WGS sequence"/>
</dbReference>
<keyword evidence="8" id="KW-1185">Reference proteome</keyword>
<evidence type="ECO:0000256" key="6">
    <source>
        <dbReference type="RuleBase" id="RU361192"/>
    </source>
</evidence>
<proteinExistence type="inferred from homology"/>
<dbReference type="RefSeq" id="WP_104433281.1">
    <property type="nucleotide sequence ID" value="NZ_PTJD01000009.1"/>
</dbReference>
<organism evidence="7 8">
    <name type="scientific">Kineococcus xinjiangensis</name>
    <dbReference type="NCBI Taxonomy" id="512762"/>
    <lineage>
        <taxon>Bacteria</taxon>
        <taxon>Bacillati</taxon>
        <taxon>Actinomycetota</taxon>
        <taxon>Actinomycetes</taxon>
        <taxon>Kineosporiales</taxon>
        <taxon>Kineosporiaceae</taxon>
        <taxon>Kineococcus</taxon>
    </lineage>
</organism>
<dbReference type="EC" id="3.2.1.89" evidence="3 6"/>
<gene>
    <name evidence="7" type="ORF">CLV92_10926</name>
</gene>
<dbReference type="PROSITE" id="PS51318">
    <property type="entry name" value="TAT"/>
    <property type="match status" value="1"/>
</dbReference>
<keyword evidence="4 6" id="KW-0378">Hydrolase</keyword>
<name>A0A2S6IHV0_9ACTN</name>
<evidence type="ECO:0000256" key="4">
    <source>
        <dbReference type="ARBA" id="ARBA00022801"/>
    </source>
</evidence>
<dbReference type="SUPFAM" id="SSF51445">
    <property type="entry name" value="(Trans)glycosidases"/>
    <property type="match status" value="1"/>
</dbReference>
<dbReference type="InterPro" id="IPR011683">
    <property type="entry name" value="Glyco_hydro_53"/>
</dbReference>
<accession>A0A2S6IHV0</accession>
<comment type="similarity">
    <text evidence="2 6">Belongs to the glycosyl hydrolase 53 family.</text>
</comment>
<evidence type="ECO:0000313" key="7">
    <source>
        <dbReference type="EMBL" id="PPK93750.1"/>
    </source>
</evidence>
<dbReference type="OrthoDB" id="3981930at2"/>
<keyword evidence="5 6" id="KW-0326">Glycosidase</keyword>
<dbReference type="GO" id="GO:0031218">
    <property type="term" value="F:arabinogalactan endo-1,4-beta-galactosidase activity"/>
    <property type="evidence" value="ECO:0007669"/>
    <property type="project" value="UniProtKB-EC"/>
</dbReference>
<dbReference type="InterPro" id="IPR006311">
    <property type="entry name" value="TAT_signal"/>
</dbReference>
<dbReference type="PANTHER" id="PTHR34983:SF1">
    <property type="entry name" value="ARABINOGALACTAN ENDO-BETA-1,4-GALACTANASE A"/>
    <property type="match status" value="1"/>
</dbReference>
<dbReference type="AlphaFoldDB" id="A0A2S6IHV0"/>
<evidence type="ECO:0000256" key="1">
    <source>
        <dbReference type="ARBA" id="ARBA00001695"/>
    </source>
</evidence>
<dbReference type="InterPro" id="IPR017853">
    <property type="entry name" value="GH"/>
</dbReference>
<dbReference type="Gene3D" id="3.20.20.80">
    <property type="entry name" value="Glycosidases"/>
    <property type="match status" value="1"/>
</dbReference>
<protein>
    <recommendedName>
        <fullName evidence="3 6">Arabinogalactan endo-beta-1,4-galactanase</fullName>
        <ecNumber evidence="3 6">3.2.1.89</ecNumber>
    </recommendedName>
</protein>
<comment type="catalytic activity">
    <reaction evidence="1 6">
        <text>The enzyme specifically hydrolyzes (1-&gt;4)-beta-D-galactosidic linkages in type I arabinogalactans.</text>
        <dbReference type="EC" id="3.2.1.89"/>
    </reaction>
</comment>
<evidence type="ECO:0000256" key="5">
    <source>
        <dbReference type="ARBA" id="ARBA00023295"/>
    </source>
</evidence>